<dbReference type="SUPFAM" id="SSF48452">
    <property type="entry name" value="TPR-like"/>
    <property type="match status" value="1"/>
</dbReference>
<dbReference type="Pfam" id="PF13560">
    <property type="entry name" value="HTH_31"/>
    <property type="match status" value="1"/>
</dbReference>
<dbReference type="EMBL" id="JBHTAC010000016">
    <property type="protein sequence ID" value="MFC7244281.1"/>
    <property type="molecule type" value="Genomic_DNA"/>
</dbReference>
<dbReference type="InterPro" id="IPR010982">
    <property type="entry name" value="Lambda_DNA-bd_dom_sf"/>
</dbReference>
<evidence type="ECO:0000313" key="2">
    <source>
        <dbReference type="EMBL" id="MFC7244281.1"/>
    </source>
</evidence>
<dbReference type="Gene3D" id="1.10.260.40">
    <property type="entry name" value="lambda repressor-like DNA-binding domains"/>
    <property type="match status" value="1"/>
</dbReference>
<evidence type="ECO:0000259" key="1">
    <source>
        <dbReference type="PROSITE" id="PS50943"/>
    </source>
</evidence>
<organism evidence="2 3">
    <name type="scientific">Catellatospora aurea</name>
    <dbReference type="NCBI Taxonomy" id="1337874"/>
    <lineage>
        <taxon>Bacteria</taxon>
        <taxon>Bacillati</taxon>
        <taxon>Actinomycetota</taxon>
        <taxon>Actinomycetes</taxon>
        <taxon>Micromonosporales</taxon>
        <taxon>Micromonosporaceae</taxon>
        <taxon>Catellatospora</taxon>
    </lineage>
</organism>
<sequence>MTTESFGESLRRLRSERGWSLRRLSDESHIDKGHLSRIERDKRPPSETIASAVDLALQADGVLIAIAQVQQAQETRAAVTSDPMRRRTLVTMPLAAAMASLGAAGDTTHRVGRVGVTDAERLHRAVARLRALGHQHGGENLWQAAAGVAREGYQLLENGTYTESVGDQILAATGRAQMCAGWLAFDSGQQDIARSCYNEALSLASQSANASIEIHALVNLAFQSSFLGMPRQALRYAEAAGRIANGYDKRGRIAVVPLIRQATAHAIAGNEVESGKAAADARRHLDKAHEEGDDWCTFVSSAELDGIEATVAMKLGQAARAETLLQRAVAAHGVGFARNRALYRVRLASTRLDLRDVVGAAVSANEAMDDLSGEVASWVINTELQNVAQRLAQHPEETHVERFIKRYLASATDDRGARQ</sequence>
<dbReference type="CDD" id="cd00093">
    <property type="entry name" value="HTH_XRE"/>
    <property type="match status" value="1"/>
</dbReference>
<keyword evidence="3" id="KW-1185">Reference proteome</keyword>
<gene>
    <name evidence="2" type="ORF">ACFQO7_17545</name>
</gene>
<dbReference type="PROSITE" id="PS50943">
    <property type="entry name" value="HTH_CROC1"/>
    <property type="match status" value="1"/>
</dbReference>
<dbReference type="Proteomes" id="UP001596392">
    <property type="component" value="Unassembled WGS sequence"/>
</dbReference>
<feature type="domain" description="HTH cro/C1-type" evidence="1">
    <location>
        <begin position="10"/>
        <end position="64"/>
    </location>
</feature>
<protein>
    <submittedName>
        <fullName evidence="2">Helix-turn-helix domain-containing protein</fullName>
    </submittedName>
</protein>
<comment type="caution">
    <text evidence="2">The sequence shown here is derived from an EMBL/GenBank/DDBJ whole genome shotgun (WGS) entry which is preliminary data.</text>
</comment>
<name>A0ABW2H0Z5_9ACTN</name>
<dbReference type="SUPFAM" id="SSF47413">
    <property type="entry name" value="lambda repressor-like DNA-binding domains"/>
    <property type="match status" value="1"/>
</dbReference>
<dbReference type="Gene3D" id="1.25.40.10">
    <property type="entry name" value="Tetratricopeptide repeat domain"/>
    <property type="match status" value="1"/>
</dbReference>
<dbReference type="SMART" id="SM00530">
    <property type="entry name" value="HTH_XRE"/>
    <property type="match status" value="1"/>
</dbReference>
<dbReference type="InterPro" id="IPR011990">
    <property type="entry name" value="TPR-like_helical_dom_sf"/>
</dbReference>
<reference evidence="3" key="1">
    <citation type="journal article" date="2019" name="Int. J. Syst. Evol. Microbiol.">
        <title>The Global Catalogue of Microorganisms (GCM) 10K type strain sequencing project: providing services to taxonomists for standard genome sequencing and annotation.</title>
        <authorList>
            <consortium name="The Broad Institute Genomics Platform"/>
            <consortium name="The Broad Institute Genome Sequencing Center for Infectious Disease"/>
            <person name="Wu L."/>
            <person name="Ma J."/>
        </authorList>
    </citation>
    <scope>NUCLEOTIDE SEQUENCE [LARGE SCALE GENOMIC DNA]</scope>
    <source>
        <strain evidence="3">CGMCC 1.9106</strain>
    </source>
</reference>
<proteinExistence type="predicted"/>
<accession>A0ABW2H0Z5</accession>
<dbReference type="RefSeq" id="WP_376807462.1">
    <property type="nucleotide sequence ID" value="NZ_JBHTAC010000016.1"/>
</dbReference>
<evidence type="ECO:0000313" key="3">
    <source>
        <dbReference type="Proteomes" id="UP001596392"/>
    </source>
</evidence>
<dbReference type="InterPro" id="IPR001387">
    <property type="entry name" value="Cro/C1-type_HTH"/>
</dbReference>